<evidence type="ECO:0000313" key="2">
    <source>
        <dbReference type="Proteomes" id="UP000279470"/>
    </source>
</evidence>
<sequence>MIKLKYVLLISLFFTIILSGCAKKSNYGTNEKNFQNKRYPRDNEFIMNGGYKIKLPTNPFISSKEAVEVYNKNNSNSLNNIPKVPENLKKN</sequence>
<organism evidence="1 2">
    <name type="scientific">Candidatus Aquarickettsia rohweri</name>
    <dbReference type="NCBI Taxonomy" id="2602574"/>
    <lineage>
        <taxon>Bacteria</taxon>
        <taxon>Pseudomonadati</taxon>
        <taxon>Pseudomonadota</taxon>
        <taxon>Alphaproteobacteria</taxon>
        <taxon>Rickettsiales</taxon>
        <taxon>Candidatus Midichloriaceae</taxon>
        <taxon>Candidatus Aquarickettsia</taxon>
    </lineage>
</organism>
<comment type="caution">
    <text evidence="1">The sequence shown here is derived from an EMBL/GenBank/DDBJ whole genome shotgun (WGS) entry which is preliminary data.</text>
</comment>
<protein>
    <recommendedName>
        <fullName evidence="3">DUF3035 domain-containing protein</fullName>
    </recommendedName>
</protein>
<dbReference type="AlphaFoldDB" id="A0A3R9ZQY1"/>
<dbReference type="Proteomes" id="UP000279470">
    <property type="component" value="Unassembled WGS sequence"/>
</dbReference>
<proteinExistence type="predicted"/>
<dbReference type="RefSeq" id="WP_126044319.1">
    <property type="nucleotide sequence ID" value="NZ_RXFM01000009.1"/>
</dbReference>
<gene>
    <name evidence="1" type="ORF">EIC27_01100</name>
</gene>
<dbReference type="EMBL" id="RXFM01000009">
    <property type="protein sequence ID" value="RST71088.1"/>
    <property type="molecule type" value="Genomic_DNA"/>
</dbReference>
<reference evidence="2" key="1">
    <citation type="submission" date="2018-11" db="EMBL/GenBank/DDBJ databases">
        <title>Phylogenetic, genomic, and biogeographic characterization of a novel and ubiquitous marine invertebrate-associated Rickettsiales parasite, Candidatus Marinoinvertebrata rohwerii, gen. nov., sp. nov.</title>
        <authorList>
            <person name="Klinges J.G."/>
            <person name="Rosales S.M."/>
            <person name="Mcminds R."/>
            <person name="Shaver E.C."/>
            <person name="Shantz A."/>
            <person name="Peters E.C."/>
            <person name="Burkepile D.E."/>
            <person name="Silliman B.R."/>
            <person name="Vega Thurber R.L."/>
        </authorList>
    </citation>
    <scope>NUCLEOTIDE SEQUENCE [LARGE SCALE GENOMIC DNA]</scope>
    <source>
        <strain evidence="2">a_cerv_44</strain>
    </source>
</reference>
<evidence type="ECO:0008006" key="3">
    <source>
        <dbReference type="Google" id="ProtNLM"/>
    </source>
</evidence>
<name>A0A3R9ZQY1_9RICK</name>
<accession>A0A3R9ZQY1</accession>
<evidence type="ECO:0000313" key="1">
    <source>
        <dbReference type="EMBL" id="RST71088.1"/>
    </source>
</evidence>
<dbReference type="PROSITE" id="PS51257">
    <property type="entry name" value="PROKAR_LIPOPROTEIN"/>
    <property type="match status" value="1"/>
</dbReference>
<keyword evidence="2" id="KW-1185">Reference proteome</keyword>